<dbReference type="Proteomes" id="UP001597362">
    <property type="component" value="Unassembled WGS sequence"/>
</dbReference>
<accession>A0ABW4YKV5</accession>
<gene>
    <name evidence="1" type="ORF">ACFSJH_11570</name>
</gene>
<proteinExistence type="predicted"/>
<organism evidence="1 2">
    <name type="scientific">Paenibacillus yanchengensis</name>
    <dbReference type="NCBI Taxonomy" id="2035833"/>
    <lineage>
        <taxon>Bacteria</taxon>
        <taxon>Bacillati</taxon>
        <taxon>Bacillota</taxon>
        <taxon>Bacilli</taxon>
        <taxon>Bacillales</taxon>
        <taxon>Paenibacillaceae</taxon>
        <taxon>Paenibacillus</taxon>
    </lineage>
</organism>
<protein>
    <recommendedName>
        <fullName evidence="3">DUF4145 domain-containing protein</fullName>
    </recommendedName>
</protein>
<dbReference type="EMBL" id="JBHUHO010000030">
    <property type="protein sequence ID" value="MFD2116360.1"/>
    <property type="molecule type" value="Genomic_DNA"/>
</dbReference>
<sequence length="269" mass="31015">MEQPSLDESKSNTESITRTFELISESYQMQMPSLQNVFRSATELMRIATPKIALSQIQFPQPILPNIDWSDFYERFADECKSNAKYGWCLSSKMSFSMYREIARTEDRQEVRDALFAELFENKDSELYIAEKIFIITQSSDNWKGFYEECFQSFENGLYKPIIPALVSSIEHEISINFESNAIGGRLIKVADQSIKEKYGPQGIAYIMGASVISLLENGVFKGDDFTQYRQPLLNRNRVLHGRDDPESWSKVDVYKLMSIISSIKMFSL</sequence>
<evidence type="ECO:0000313" key="2">
    <source>
        <dbReference type="Proteomes" id="UP001597362"/>
    </source>
</evidence>
<name>A0ABW4YKV5_9BACL</name>
<keyword evidence="2" id="KW-1185">Reference proteome</keyword>
<reference evidence="2" key="1">
    <citation type="journal article" date="2019" name="Int. J. Syst. Evol. Microbiol.">
        <title>The Global Catalogue of Microorganisms (GCM) 10K type strain sequencing project: providing services to taxonomists for standard genome sequencing and annotation.</title>
        <authorList>
            <consortium name="The Broad Institute Genomics Platform"/>
            <consortium name="The Broad Institute Genome Sequencing Center for Infectious Disease"/>
            <person name="Wu L."/>
            <person name="Ma J."/>
        </authorList>
    </citation>
    <scope>NUCLEOTIDE SEQUENCE [LARGE SCALE GENOMIC DNA]</scope>
    <source>
        <strain evidence="2">GH52</strain>
    </source>
</reference>
<comment type="caution">
    <text evidence="1">The sequence shown here is derived from an EMBL/GenBank/DDBJ whole genome shotgun (WGS) entry which is preliminary data.</text>
</comment>
<dbReference type="RefSeq" id="WP_377772447.1">
    <property type="nucleotide sequence ID" value="NZ_JBHUHO010000030.1"/>
</dbReference>
<evidence type="ECO:0000313" key="1">
    <source>
        <dbReference type="EMBL" id="MFD2116360.1"/>
    </source>
</evidence>
<evidence type="ECO:0008006" key="3">
    <source>
        <dbReference type="Google" id="ProtNLM"/>
    </source>
</evidence>